<evidence type="ECO:0000256" key="9">
    <source>
        <dbReference type="ARBA" id="ARBA00023049"/>
    </source>
</evidence>
<evidence type="ECO:0000256" key="3">
    <source>
        <dbReference type="ARBA" id="ARBA00001947"/>
    </source>
</evidence>
<evidence type="ECO:0000256" key="8">
    <source>
        <dbReference type="ARBA" id="ARBA00022801"/>
    </source>
</evidence>
<comment type="cofactor">
    <cofactor evidence="2">
        <name>Mg(2+)</name>
        <dbReference type="ChEBI" id="CHEBI:18420"/>
    </cofactor>
</comment>
<proteinExistence type="inferred from homology"/>
<keyword evidence="9" id="KW-0482">Metalloprotease</keyword>
<comment type="similarity">
    <text evidence="4">Belongs to the peptidase M29 family.</text>
</comment>
<accession>A0ABS7C7Y3</accession>
<dbReference type="PRINTS" id="PR00919">
    <property type="entry name" value="THERMOPTASE"/>
</dbReference>
<protein>
    <submittedName>
        <fullName evidence="10">Aminopeptidase</fullName>
    </submittedName>
</protein>
<keyword evidence="7" id="KW-0479">Metal-binding</keyword>
<evidence type="ECO:0000256" key="7">
    <source>
        <dbReference type="ARBA" id="ARBA00022723"/>
    </source>
</evidence>
<dbReference type="Gene3D" id="3.40.1830.10">
    <property type="entry name" value="Thermophilic metalloprotease (M29)"/>
    <property type="match status" value="1"/>
</dbReference>
<dbReference type="PANTHER" id="PTHR34448:SF3">
    <property type="entry name" value="AMINOPEPTIDASE AMPS"/>
    <property type="match status" value="1"/>
</dbReference>
<comment type="cofactor">
    <cofactor evidence="3">
        <name>Zn(2+)</name>
        <dbReference type="ChEBI" id="CHEBI:29105"/>
    </cofactor>
</comment>
<evidence type="ECO:0000256" key="2">
    <source>
        <dbReference type="ARBA" id="ARBA00001946"/>
    </source>
</evidence>
<dbReference type="PANTHER" id="PTHR34448">
    <property type="entry name" value="AMINOPEPTIDASE"/>
    <property type="match status" value="1"/>
</dbReference>
<evidence type="ECO:0000256" key="5">
    <source>
        <dbReference type="ARBA" id="ARBA00022438"/>
    </source>
</evidence>
<evidence type="ECO:0000313" key="10">
    <source>
        <dbReference type="EMBL" id="MBW7457022.1"/>
    </source>
</evidence>
<dbReference type="InterPro" id="IPR000787">
    <property type="entry name" value="Peptidase_M29"/>
</dbReference>
<dbReference type="InterPro" id="IPR052170">
    <property type="entry name" value="M29_Exopeptidase"/>
</dbReference>
<reference evidence="10 11" key="1">
    <citation type="submission" date="2021-07" db="EMBL/GenBank/DDBJ databases">
        <title>Paenibacillus radiodurans sp. nov., isolated from the southeastern edge of Tengger Desert.</title>
        <authorList>
            <person name="Zhang G."/>
        </authorList>
    </citation>
    <scope>NUCLEOTIDE SEQUENCE [LARGE SCALE GENOMIC DNA]</scope>
    <source>
        <strain evidence="10 11">CCM 7311</strain>
    </source>
</reference>
<keyword evidence="11" id="KW-1185">Reference proteome</keyword>
<dbReference type="EMBL" id="JAHZIK010000728">
    <property type="protein sequence ID" value="MBW7457022.1"/>
    <property type="molecule type" value="Genomic_DNA"/>
</dbReference>
<sequence>MSLKNFEQLLEIYAELIVKVGVNVQPGQEVFINGATIEIASFIRLVAGKAYEVGASNVHVDWTDEALARLKYEKAADGVFTRFPEWETAKRQAFVDNGAAFISIVSPNPDLLKGIDPQRIGNFQKASGQGLKEFRRAIQSNKVSWTVAAASTRDWAQKVFPALSGQEAIDKLWAAIFESVRLHAEDPVRAWEEHNAALHKKVSLLNDKKIYKLHYKAPGTDLTIELNEKHTWVGAGSTSQNGVLFMANMPTEEVFTVPQRNGVNGIVSSTKPLSYGGNIIDKFKLTFESGRIVKVEAEEGQDILQQLVDTDEGSHYLGEVALVPHESPISLSGVLFLNTLFDENASNHLAIGSGYAFNIEGGASMPPEELEQHGVNHSIAHVDFMIGSDQMDIDGILHDGSTVPIFRKGGWAI</sequence>
<evidence type="ECO:0000256" key="6">
    <source>
        <dbReference type="ARBA" id="ARBA00022670"/>
    </source>
</evidence>
<evidence type="ECO:0000256" key="1">
    <source>
        <dbReference type="ARBA" id="ARBA00001941"/>
    </source>
</evidence>
<dbReference type="SUPFAM" id="SSF144052">
    <property type="entry name" value="Thermophilic metalloprotease-like"/>
    <property type="match status" value="1"/>
</dbReference>
<comment type="cofactor">
    <cofactor evidence="1">
        <name>Co(2+)</name>
        <dbReference type="ChEBI" id="CHEBI:48828"/>
    </cofactor>
</comment>
<gene>
    <name evidence="10" type="ORF">K0U00_23585</name>
</gene>
<dbReference type="Pfam" id="PF02073">
    <property type="entry name" value="Peptidase_M29"/>
    <property type="match status" value="1"/>
</dbReference>
<keyword evidence="5 10" id="KW-0031">Aminopeptidase</keyword>
<dbReference type="GO" id="GO:0004177">
    <property type="term" value="F:aminopeptidase activity"/>
    <property type="evidence" value="ECO:0007669"/>
    <property type="project" value="UniProtKB-KW"/>
</dbReference>
<evidence type="ECO:0000313" key="11">
    <source>
        <dbReference type="Proteomes" id="UP001519887"/>
    </source>
</evidence>
<evidence type="ECO:0000256" key="4">
    <source>
        <dbReference type="ARBA" id="ARBA00008236"/>
    </source>
</evidence>
<dbReference type="InterPro" id="IPR035097">
    <property type="entry name" value="M29_N-terminal"/>
</dbReference>
<keyword evidence="8" id="KW-0378">Hydrolase</keyword>
<comment type="caution">
    <text evidence="10">The sequence shown here is derived from an EMBL/GenBank/DDBJ whole genome shotgun (WGS) entry which is preliminary data.</text>
</comment>
<keyword evidence="6" id="KW-0645">Protease</keyword>
<dbReference type="Proteomes" id="UP001519887">
    <property type="component" value="Unassembled WGS sequence"/>
</dbReference>
<dbReference type="RefSeq" id="WP_210039428.1">
    <property type="nucleotide sequence ID" value="NZ_JBHLVU010000005.1"/>
</dbReference>
<organism evidence="10 11">
    <name type="scientific">Paenibacillus sepulcri</name>
    <dbReference type="NCBI Taxonomy" id="359917"/>
    <lineage>
        <taxon>Bacteria</taxon>
        <taxon>Bacillati</taxon>
        <taxon>Bacillota</taxon>
        <taxon>Bacilli</taxon>
        <taxon>Bacillales</taxon>
        <taxon>Paenibacillaceae</taxon>
        <taxon>Paenibacillus</taxon>
    </lineage>
</organism>
<name>A0ABS7C7Y3_9BACL</name>